<protein>
    <submittedName>
        <fullName evidence="1">Uncharacterized protein</fullName>
    </submittedName>
</protein>
<accession>A0A0F9CAJ6</accession>
<dbReference type="EMBL" id="LAZR01034041">
    <property type="protein sequence ID" value="KKL46408.1"/>
    <property type="molecule type" value="Genomic_DNA"/>
</dbReference>
<reference evidence="1" key="1">
    <citation type="journal article" date="2015" name="Nature">
        <title>Complex archaea that bridge the gap between prokaryotes and eukaryotes.</title>
        <authorList>
            <person name="Spang A."/>
            <person name="Saw J.H."/>
            <person name="Jorgensen S.L."/>
            <person name="Zaremba-Niedzwiedzka K."/>
            <person name="Martijn J."/>
            <person name="Lind A.E."/>
            <person name="van Eijk R."/>
            <person name="Schleper C."/>
            <person name="Guy L."/>
            <person name="Ettema T.J."/>
        </authorList>
    </citation>
    <scope>NUCLEOTIDE SEQUENCE</scope>
</reference>
<evidence type="ECO:0000313" key="1">
    <source>
        <dbReference type="EMBL" id="KKL46408.1"/>
    </source>
</evidence>
<proteinExistence type="predicted"/>
<feature type="non-terminal residue" evidence="1">
    <location>
        <position position="1"/>
    </location>
</feature>
<name>A0A0F9CAJ6_9ZZZZ</name>
<comment type="caution">
    <text evidence="1">The sequence shown here is derived from an EMBL/GenBank/DDBJ whole genome shotgun (WGS) entry which is preliminary data.</text>
</comment>
<sequence length="44" mass="5218">PRNVARRVYSMIPQLPDIRQQLRKLGVVVESLRKRLERSEEDDA</sequence>
<gene>
    <name evidence="1" type="ORF">LCGC14_2345840</name>
</gene>
<organism evidence="1">
    <name type="scientific">marine sediment metagenome</name>
    <dbReference type="NCBI Taxonomy" id="412755"/>
    <lineage>
        <taxon>unclassified sequences</taxon>
        <taxon>metagenomes</taxon>
        <taxon>ecological metagenomes</taxon>
    </lineage>
</organism>
<dbReference type="AlphaFoldDB" id="A0A0F9CAJ6"/>